<name>A0A0C9TZE5_PAXIN</name>
<evidence type="ECO:0000313" key="1">
    <source>
        <dbReference type="EMBL" id="KIJ12937.1"/>
    </source>
</evidence>
<dbReference type="HOGENOM" id="CLU_2270180_0_0_1"/>
<dbReference type="Proteomes" id="UP000053647">
    <property type="component" value="Unassembled WGS sequence"/>
</dbReference>
<reference evidence="1 2" key="1">
    <citation type="submission" date="2014-06" db="EMBL/GenBank/DDBJ databases">
        <authorList>
            <consortium name="DOE Joint Genome Institute"/>
            <person name="Kuo A."/>
            <person name="Kohler A."/>
            <person name="Nagy L.G."/>
            <person name="Floudas D."/>
            <person name="Copeland A."/>
            <person name="Barry K.W."/>
            <person name="Cichocki N."/>
            <person name="Veneault-Fourrey C."/>
            <person name="LaButti K."/>
            <person name="Lindquist E.A."/>
            <person name="Lipzen A."/>
            <person name="Lundell T."/>
            <person name="Morin E."/>
            <person name="Murat C."/>
            <person name="Sun H."/>
            <person name="Tunlid A."/>
            <person name="Henrissat B."/>
            <person name="Grigoriev I.V."/>
            <person name="Hibbett D.S."/>
            <person name="Martin F."/>
            <person name="Nordberg H.P."/>
            <person name="Cantor M.N."/>
            <person name="Hua S.X."/>
        </authorList>
    </citation>
    <scope>NUCLEOTIDE SEQUENCE [LARGE SCALE GENOMIC DNA]</scope>
    <source>
        <strain evidence="1 2">ATCC 200175</strain>
    </source>
</reference>
<dbReference type="OrthoDB" id="3217549at2759"/>
<feature type="non-terminal residue" evidence="1">
    <location>
        <position position="1"/>
    </location>
</feature>
<sequence length="103" mass="11813">TYMTRPTDPLQVLPPELIGNTFYFWLLDHVYPNTKYSHSQLPVLLALVSKSWRDFVYASPLLWAHIIIDTSQGTVANLHALRKRLERSQGAPLFLDVEVGEHP</sequence>
<keyword evidence="2" id="KW-1185">Reference proteome</keyword>
<dbReference type="EMBL" id="KN819358">
    <property type="protein sequence ID" value="KIJ12937.1"/>
    <property type="molecule type" value="Genomic_DNA"/>
</dbReference>
<feature type="non-terminal residue" evidence="1">
    <location>
        <position position="103"/>
    </location>
</feature>
<protein>
    <recommendedName>
        <fullName evidence="3">F-box domain-containing protein</fullName>
    </recommendedName>
</protein>
<organism evidence="1 2">
    <name type="scientific">Paxillus involutus ATCC 200175</name>
    <dbReference type="NCBI Taxonomy" id="664439"/>
    <lineage>
        <taxon>Eukaryota</taxon>
        <taxon>Fungi</taxon>
        <taxon>Dikarya</taxon>
        <taxon>Basidiomycota</taxon>
        <taxon>Agaricomycotina</taxon>
        <taxon>Agaricomycetes</taxon>
        <taxon>Agaricomycetidae</taxon>
        <taxon>Boletales</taxon>
        <taxon>Paxilineae</taxon>
        <taxon>Paxillaceae</taxon>
        <taxon>Paxillus</taxon>
    </lineage>
</organism>
<proteinExistence type="predicted"/>
<evidence type="ECO:0008006" key="3">
    <source>
        <dbReference type="Google" id="ProtNLM"/>
    </source>
</evidence>
<dbReference type="AlphaFoldDB" id="A0A0C9TZE5"/>
<accession>A0A0C9TZE5</accession>
<evidence type="ECO:0000313" key="2">
    <source>
        <dbReference type="Proteomes" id="UP000053647"/>
    </source>
</evidence>
<reference evidence="2" key="2">
    <citation type="submission" date="2015-01" db="EMBL/GenBank/DDBJ databases">
        <title>Evolutionary Origins and Diversification of the Mycorrhizal Mutualists.</title>
        <authorList>
            <consortium name="DOE Joint Genome Institute"/>
            <consortium name="Mycorrhizal Genomics Consortium"/>
            <person name="Kohler A."/>
            <person name="Kuo A."/>
            <person name="Nagy L.G."/>
            <person name="Floudas D."/>
            <person name="Copeland A."/>
            <person name="Barry K.W."/>
            <person name="Cichocki N."/>
            <person name="Veneault-Fourrey C."/>
            <person name="LaButti K."/>
            <person name="Lindquist E.A."/>
            <person name="Lipzen A."/>
            <person name="Lundell T."/>
            <person name="Morin E."/>
            <person name="Murat C."/>
            <person name="Riley R."/>
            <person name="Ohm R."/>
            <person name="Sun H."/>
            <person name="Tunlid A."/>
            <person name="Henrissat B."/>
            <person name="Grigoriev I.V."/>
            <person name="Hibbett D.S."/>
            <person name="Martin F."/>
        </authorList>
    </citation>
    <scope>NUCLEOTIDE SEQUENCE [LARGE SCALE GENOMIC DNA]</scope>
    <source>
        <strain evidence="2">ATCC 200175</strain>
    </source>
</reference>
<gene>
    <name evidence="1" type="ORF">PAXINDRAFT_170970</name>
</gene>